<evidence type="ECO:0000313" key="2">
    <source>
        <dbReference type="Proteomes" id="UP001278571"/>
    </source>
</evidence>
<feature type="non-terminal residue" evidence="1">
    <location>
        <position position="101"/>
    </location>
</feature>
<comment type="caution">
    <text evidence="1">The sequence shown here is derived from an EMBL/GenBank/DDBJ whole genome shotgun (WGS) entry which is preliminary data.</text>
</comment>
<feature type="non-terminal residue" evidence="1">
    <location>
        <position position="1"/>
    </location>
</feature>
<dbReference type="EMBL" id="JAWJZF010000217">
    <property type="protein sequence ID" value="MDX2291413.1"/>
    <property type="molecule type" value="Genomic_DNA"/>
</dbReference>
<keyword evidence="2" id="KW-1185">Reference proteome</keyword>
<evidence type="ECO:0000313" key="1">
    <source>
        <dbReference type="EMBL" id="MDX2291413.1"/>
    </source>
</evidence>
<organism evidence="1 2">
    <name type="scientific">Streptomyces roseolus</name>
    <dbReference type="NCBI Taxonomy" id="67358"/>
    <lineage>
        <taxon>Bacteria</taxon>
        <taxon>Bacillati</taxon>
        <taxon>Actinomycetota</taxon>
        <taxon>Actinomycetes</taxon>
        <taxon>Kitasatosporales</taxon>
        <taxon>Streptomycetaceae</taxon>
        <taxon>Streptomyces</taxon>
    </lineage>
</organism>
<gene>
    <name evidence="1" type="ORF">R2363_04405</name>
</gene>
<reference evidence="1 2" key="1">
    <citation type="submission" date="2023-10" db="EMBL/GenBank/DDBJ databases">
        <authorList>
            <person name="Wang X.X."/>
        </authorList>
    </citation>
    <scope>NUCLEOTIDE SEQUENCE [LARGE SCALE GENOMIC DNA]</scope>
    <source>
        <strain evidence="1 2">NBRC 12816</strain>
    </source>
</reference>
<accession>A0ABU4K131</accession>
<protein>
    <recommendedName>
        <fullName evidence="3">FAD-dependent oxidoreductase</fullName>
    </recommendedName>
</protein>
<dbReference type="RefSeq" id="WP_319007978.1">
    <property type="nucleotide sequence ID" value="NZ_JAWJZF010000217.1"/>
</dbReference>
<evidence type="ECO:0008006" key="3">
    <source>
        <dbReference type="Google" id="ProtNLM"/>
    </source>
</evidence>
<dbReference type="Proteomes" id="UP001278571">
    <property type="component" value="Unassembled WGS sequence"/>
</dbReference>
<proteinExistence type="predicted"/>
<name>A0ABU4K131_9ACTN</name>
<sequence>RGRLTSLTLKYPPSVTGDGRRTVRELIARDRRHARLHGRYGARLAALCDTIPASGEMVPLVFTGNHCKGSVFRDGTSLITPALTEAVEAIARDIPDFHFGR</sequence>